<dbReference type="KEGG" id="osn:115209437"/>
<dbReference type="Proteomes" id="UP000515154">
    <property type="component" value="Linkage group LG3"/>
</dbReference>
<evidence type="ECO:0000313" key="1">
    <source>
        <dbReference type="Proteomes" id="UP000515154"/>
    </source>
</evidence>
<dbReference type="PANTHER" id="PTHR37162:SF1">
    <property type="entry name" value="BED-TYPE DOMAIN-CONTAINING PROTEIN"/>
    <property type="match status" value="1"/>
</dbReference>
<reference evidence="2" key="1">
    <citation type="submission" date="2025-08" db="UniProtKB">
        <authorList>
            <consortium name="RefSeq"/>
        </authorList>
    </citation>
    <scope>IDENTIFICATION</scope>
</reference>
<dbReference type="PANTHER" id="PTHR37162">
    <property type="entry name" value="HAT FAMILY DIMERISATION DOMAINCONTAINING PROTEIN-RELATED"/>
    <property type="match status" value="1"/>
</dbReference>
<keyword evidence="1" id="KW-1185">Reference proteome</keyword>
<dbReference type="RefSeq" id="XP_029633721.1">
    <property type="nucleotide sequence ID" value="XM_029777861.1"/>
</dbReference>
<protein>
    <submittedName>
        <fullName evidence="2">Uncharacterized protein LOC115209437</fullName>
    </submittedName>
</protein>
<name>A0A6P7S6I1_9MOLL</name>
<organism evidence="1 2">
    <name type="scientific">Octopus sinensis</name>
    <name type="common">East Asian common octopus</name>
    <dbReference type="NCBI Taxonomy" id="2607531"/>
    <lineage>
        <taxon>Eukaryota</taxon>
        <taxon>Metazoa</taxon>
        <taxon>Spiralia</taxon>
        <taxon>Lophotrochozoa</taxon>
        <taxon>Mollusca</taxon>
        <taxon>Cephalopoda</taxon>
        <taxon>Coleoidea</taxon>
        <taxon>Octopodiformes</taxon>
        <taxon>Octopoda</taxon>
        <taxon>Incirrata</taxon>
        <taxon>Octopodidae</taxon>
        <taxon>Octopus</taxon>
    </lineage>
</organism>
<dbReference type="AlphaFoldDB" id="A0A6P7S6I1"/>
<gene>
    <name evidence="2" type="primary">LOC115209437</name>
</gene>
<evidence type="ECO:0000313" key="2">
    <source>
        <dbReference type="RefSeq" id="XP_029633721.1"/>
    </source>
</evidence>
<sequence length="192" mass="22271">MSKNTKDKSIDEIDLGLTPVKRRELKQYNHKLSNKLLLESRFSGWLEPSKTNIERTYCKFSRCKIQSSVTHLERHGKTDKHIKNVNSENKCGKLTDFLQPTTSCVHKLCSFIAEHNLPVRLMNHLPGLIQNACPDSQIAKDIKRARTKAFQIYKNILGPYYFENFIKYLKEYKFSLIVDETTDVIKKTACST</sequence>
<proteinExistence type="predicted"/>
<accession>A0A6P7S6I1</accession>